<evidence type="ECO:0000313" key="2">
    <source>
        <dbReference type="Proteomes" id="UP001497522"/>
    </source>
</evidence>
<dbReference type="EMBL" id="CAXHBF010000315">
    <property type="protein sequence ID" value="CAK9855847.1"/>
    <property type="molecule type" value="Genomic_DNA"/>
</dbReference>
<gene>
    <name evidence="1" type="ORF">CSSPJE1EN2_LOCUS25779</name>
</gene>
<reference evidence="1" key="1">
    <citation type="submission" date="2024-03" db="EMBL/GenBank/DDBJ databases">
        <authorList>
            <consortium name="ELIXIR-Norway"/>
            <consortium name="Elixir Norway"/>
        </authorList>
    </citation>
    <scope>NUCLEOTIDE SEQUENCE</scope>
</reference>
<protein>
    <submittedName>
        <fullName evidence="1">Uncharacterized protein</fullName>
    </submittedName>
</protein>
<proteinExistence type="predicted"/>
<sequence>MAAEVVRRINEQHDQTGLTYARKAMIRCGLSLDITGEWHEKQLNRDLQIIIEKHRQHFEGLVVPDLDPHDDDAPLRD</sequence>
<name>A0ABP1A0J6_9BRYO</name>
<keyword evidence="2" id="KW-1185">Reference proteome</keyword>
<dbReference type="Proteomes" id="UP001497522">
    <property type="component" value="Unassembled WGS sequence"/>
</dbReference>
<evidence type="ECO:0000313" key="1">
    <source>
        <dbReference type="EMBL" id="CAK9855847.1"/>
    </source>
</evidence>
<accession>A0ABP1A0J6</accession>
<organism evidence="1 2">
    <name type="scientific">Sphagnum jensenii</name>
    <dbReference type="NCBI Taxonomy" id="128206"/>
    <lineage>
        <taxon>Eukaryota</taxon>
        <taxon>Viridiplantae</taxon>
        <taxon>Streptophyta</taxon>
        <taxon>Embryophyta</taxon>
        <taxon>Bryophyta</taxon>
        <taxon>Sphagnophytina</taxon>
        <taxon>Sphagnopsida</taxon>
        <taxon>Sphagnales</taxon>
        <taxon>Sphagnaceae</taxon>
        <taxon>Sphagnum</taxon>
    </lineage>
</organism>
<comment type="caution">
    <text evidence="1">The sequence shown here is derived from an EMBL/GenBank/DDBJ whole genome shotgun (WGS) entry which is preliminary data.</text>
</comment>